<dbReference type="SUPFAM" id="SSF46689">
    <property type="entry name" value="Homeodomain-like"/>
    <property type="match status" value="1"/>
</dbReference>
<dbReference type="InterPro" id="IPR001647">
    <property type="entry name" value="HTH_TetR"/>
</dbReference>
<keyword evidence="1" id="KW-0805">Transcription regulation</keyword>
<feature type="domain" description="HTH tetR-type" evidence="6">
    <location>
        <begin position="48"/>
        <end position="108"/>
    </location>
</feature>
<feature type="region of interest" description="Disordered" evidence="5">
    <location>
        <begin position="1"/>
        <end position="51"/>
    </location>
</feature>
<dbReference type="eggNOG" id="COG1309">
    <property type="taxonomic scope" value="Bacteria"/>
</dbReference>
<sequence length="225" mass="25065">MTTQRQPTQGQPTRGQPAQEQPAQEQPAQEQPAQEQPSSGVRRGEARQRTDEKIAAAVRQIMRTSGPDAVTMEAVSALSGVAKTTLYRRYTDRYDLMVRIAEQFPKPRMPIPEVVTEESFTTLVSTIRDTVAREVGYASVGRLLASDETFLSTWRDRLIRPRIGALHDFFRRGVSEGTLREDVDYQQVIEFIFGGAVMGDAVRGGLPDDWATLAAATLWRSIAAR</sequence>
<dbReference type="PROSITE" id="PS50977">
    <property type="entry name" value="HTH_TETR_2"/>
    <property type="match status" value="1"/>
</dbReference>
<dbReference type="KEGG" id="mph:MLP_07160"/>
<keyword evidence="3" id="KW-0804">Transcription</keyword>
<proteinExistence type="predicted"/>
<accession>F5XL42</accession>
<evidence type="ECO:0000259" key="6">
    <source>
        <dbReference type="PROSITE" id="PS50977"/>
    </source>
</evidence>
<evidence type="ECO:0000313" key="7">
    <source>
        <dbReference type="EMBL" id="BAK33730.1"/>
    </source>
</evidence>
<evidence type="ECO:0000256" key="2">
    <source>
        <dbReference type="ARBA" id="ARBA00023125"/>
    </source>
</evidence>
<evidence type="ECO:0000313" key="8">
    <source>
        <dbReference type="Proteomes" id="UP000007947"/>
    </source>
</evidence>
<feature type="compositionally biased region" description="Basic and acidic residues" evidence="5">
    <location>
        <begin position="42"/>
        <end position="51"/>
    </location>
</feature>
<gene>
    <name evidence="7" type="ordered locus">MLP_07160</name>
</gene>
<keyword evidence="8" id="KW-1185">Reference proteome</keyword>
<dbReference type="RefSeq" id="WP_013861619.1">
    <property type="nucleotide sequence ID" value="NC_015635.1"/>
</dbReference>
<dbReference type="Proteomes" id="UP000007947">
    <property type="component" value="Chromosome"/>
</dbReference>
<feature type="DNA-binding region" description="H-T-H motif" evidence="4">
    <location>
        <begin position="71"/>
        <end position="90"/>
    </location>
</feature>
<evidence type="ECO:0000256" key="4">
    <source>
        <dbReference type="PROSITE-ProRule" id="PRU00335"/>
    </source>
</evidence>
<dbReference type="PANTHER" id="PTHR30055:SF234">
    <property type="entry name" value="HTH-TYPE TRANSCRIPTIONAL REGULATOR BETI"/>
    <property type="match status" value="1"/>
</dbReference>
<dbReference type="InterPro" id="IPR036271">
    <property type="entry name" value="Tet_transcr_reg_TetR-rel_C_sf"/>
</dbReference>
<dbReference type="GO" id="GO:0003700">
    <property type="term" value="F:DNA-binding transcription factor activity"/>
    <property type="evidence" value="ECO:0007669"/>
    <property type="project" value="TreeGrafter"/>
</dbReference>
<dbReference type="InterPro" id="IPR050109">
    <property type="entry name" value="HTH-type_TetR-like_transc_reg"/>
</dbReference>
<dbReference type="Gene3D" id="1.10.357.10">
    <property type="entry name" value="Tetracycline Repressor, domain 2"/>
    <property type="match status" value="1"/>
</dbReference>
<dbReference type="AlphaFoldDB" id="F5XL42"/>
<protein>
    <submittedName>
        <fullName evidence="7">Putative TetR family transcriptional regulator</fullName>
    </submittedName>
</protein>
<keyword evidence="2 4" id="KW-0238">DNA-binding</keyword>
<dbReference type="InterPro" id="IPR011075">
    <property type="entry name" value="TetR_C"/>
</dbReference>
<evidence type="ECO:0000256" key="5">
    <source>
        <dbReference type="SAM" id="MobiDB-lite"/>
    </source>
</evidence>
<dbReference type="PANTHER" id="PTHR30055">
    <property type="entry name" value="HTH-TYPE TRANSCRIPTIONAL REGULATOR RUTR"/>
    <property type="match status" value="1"/>
</dbReference>
<dbReference type="OrthoDB" id="9796019at2"/>
<dbReference type="Pfam" id="PF16859">
    <property type="entry name" value="TetR_C_11"/>
    <property type="match status" value="1"/>
</dbReference>
<dbReference type="Gene3D" id="1.10.10.60">
    <property type="entry name" value="Homeodomain-like"/>
    <property type="match status" value="1"/>
</dbReference>
<reference evidence="7 8" key="1">
    <citation type="submission" date="2011-05" db="EMBL/GenBank/DDBJ databases">
        <title>Whole genome sequence of Microlunatus phosphovorus NM-1.</title>
        <authorList>
            <person name="Hosoyama A."/>
            <person name="Sasaki K."/>
            <person name="Harada T."/>
            <person name="Igarashi R."/>
            <person name="Kawakoshi A."/>
            <person name="Sasagawa M."/>
            <person name="Fukada J."/>
            <person name="Nakamura S."/>
            <person name="Katano Y."/>
            <person name="Hanada S."/>
            <person name="Kamagata Y."/>
            <person name="Nakamura N."/>
            <person name="Yamazaki S."/>
            <person name="Fujita N."/>
        </authorList>
    </citation>
    <scope>NUCLEOTIDE SEQUENCE [LARGE SCALE GENOMIC DNA]</scope>
    <source>
        <strain evidence="8">ATCC 700054 / DSM 10555 / JCM 9379 / NBRC 101784 / NCIMB 13414 / VKM Ac-1990 / NM-1</strain>
    </source>
</reference>
<dbReference type="EMBL" id="AP012204">
    <property type="protein sequence ID" value="BAK33730.1"/>
    <property type="molecule type" value="Genomic_DNA"/>
</dbReference>
<feature type="compositionally biased region" description="Low complexity" evidence="5">
    <location>
        <begin position="1"/>
        <end position="37"/>
    </location>
</feature>
<evidence type="ECO:0000256" key="1">
    <source>
        <dbReference type="ARBA" id="ARBA00023015"/>
    </source>
</evidence>
<organism evidence="7 8">
    <name type="scientific">Microlunatus phosphovorus (strain ATCC 700054 / DSM 10555 / JCM 9379 / NBRC 101784 / NCIMB 13414 / VKM Ac-1990 / NM-1)</name>
    <dbReference type="NCBI Taxonomy" id="1032480"/>
    <lineage>
        <taxon>Bacteria</taxon>
        <taxon>Bacillati</taxon>
        <taxon>Actinomycetota</taxon>
        <taxon>Actinomycetes</taxon>
        <taxon>Propionibacteriales</taxon>
        <taxon>Propionibacteriaceae</taxon>
        <taxon>Microlunatus</taxon>
    </lineage>
</organism>
<dbReference type="InterPro" id="IPR009057">
    <property type="entry name" value="Homeodomain-like_sf"/>
</dbReference>
<dbReference type="Pfam" id="PF00440">
    <property type="entry name" value="TetR_N"/>
    <property type="match status" value="1"/>
</dbReference>
<name>F5XL42_MICPN</name>
<dbReference type="HOGENOM" id="CLU_069356_25_4_11"/>
<evidence type="ECO:0000256" key="3">
    <source>
        <dbReference type="ARBA" id="ARBA00023163"/>
    </source>
</evidence>
<dbReference type="SUPFAM" id="SSF48498">
    <property type="entry name" value="Tetracyclin repressor-like, C-terminal domain"/>
    <property type="match status" value="1"/>
</dbReference>
<dbReference type="GO" id="GO:0000976">
    <property type="term" value="F:transcription cis-regulatory region binding"/>
    <property type="evidence" value="ECO:0007669"/>
    <property type="project" value="TreeGrafter"/>
</dbReference>